<keyword evidence="1" id="KW-0812">Transmembrane</keyword>
<organism evidence="2">
    <name type="scientific">uncultured bacterium Contig1584b</name>
    <dbReference type="NCBI Taxonomy" id="1393461"/>
    <lineage>
        <taxon>Bacteria</taxon>
        <taxon>environmental samples</taxon>
    </lineage>
</organism>
<evidence type="ECO:0000313" key="2">
    <source>
        <dbReference type="EMBL" id="AHF24685.1"/>
    </source>
</evidence>
<reference evidence="2" key="1">
    <citation type="journal article" date="2013" name="PLoS ONE">
        <title>Metagenomic insights into the carbohydrate-active enzymes carried by the microorganisms adhering to solid digesta in the rumen of cows.</title>
        <authorList>
            <person name="Wang L."/>
            <person name="Hatem A."/>
            <person name="Catalyurek U.V."/>
            <person name="Morrison M."/>
            <person name="Yu Z."/>
        </authorList>
    </citation>
    <scope>NUCLEOTIDE SEQUENCE</scope>
</reference>
<proteinExistence type="predicted"/>
<protein>
    <submittedName>
        <fullName evidence="2">Uncharacterized protein</fullName>
    </submittedName>
</protein>
<name>W0FNW0_9BACT</name>
<keyword evidence="1" id="KW-0472">Membrane</keyword>
<accession>W0FNW0</accession>
<sequence>MADSMTAGILFFAGGIVITTLIIALMNLKTLKKPDRTHAQRK</sequence>
<feature type="transmembrane region" description="Helical" evidence="1">
    <location>
        <begin position="6"/>
        <end position="28"/>
    </location>
</feature>
<dbReference type="AlphaFoldDB" id="W0FNW0"/>
<keyword evidence="1" id="KW-1133">Transmembrane helix</keyword>
<dbReference type="EMBL" id="KC246802">
    <property type="protein sequence ID" value="AHF24685.1"/>
    <property type="molecule type" value="Genomic_DNA"/>
</dbReference>
<evidence type="ECO:0000256" key="1">
    <source>
        <dbReference type="SAM" id="Phobius"/>
    </source>
</evidence>